<evidence type="ECO:0000313" key="2">
    <source>
        <dbReference type="EMBL" id="MBB2177316.1"/>
    </source>
</evidence>
<dbReference type="Proteomes" id="UP000561066">
    <property type="component" value="Unassembled WGS sequence"/>
</dbReference>
<keyword evidence="3" id="KW-1185">Reference proteome</keyword>
<accession>A0A7W4J9T0</accession>
<gene>
    <name evidence="2" type="ORF">HLH21_15520</name>
</gene>
<feature type="region of interest" description="Disordered" evidence="1">
    <location>
        <begin position="20"/>
        <end position="42"/>
    </location>
</feature>
<name>A0A7W4J9T0_9PROT</name>
<comment type="caution">
    <text evidence="2">The sequence shown here is derived from an EMBL/GenBank/DDBJ whole genome shotgun (WGS) entry which is preliminary data.</text>
</comment>
<evidence type="ECO:0000313" key="3">
    <source>
        <dbReference type="Proteomes" id="UP000561066"/>
    </source>
</evidence>
<dbReference type="RefSeq" id="WP_182944660.1">
    <property type="nucleotide sequence ID" value="NZ_JABEQH010000026.1"/>
</dbReference>
<sequence length="64" mass="6763">MLDANAAAAEVSAIFIALQSQKKSRKSKDFPGGEAKTDLAAKAPPERGLLLYDPCQARHAISHG</sequence>
<reference evidence="2 3" key="1">
    <citation type="submission" date="2020-04" db="EMBL/GenBank/DDBJ databases">
        <title>Description of novel Gluconacetobacter.</title>
        <authorList>
            <person name="Sombolestani A."/>
        </authorList>
    </citation>
    <scope>NUCLEOTIDE SEQUENCE [LARGE SCALE GENOMIC DNA]</scope>
    <source>
        <strain evidence="2 3">LMG 21312</strain>
    </source>
</reference>
<protein>
    <submittedName>
        <fullName evidence="2">Uncharacterized protein</fullName>
    </submittedName>
</protein>
<dbReference type="AlphaFoldDB" id="A0A7W4J9T0"/>
<dbReference type="EMBL" id="JABEQH010000026">
    <property type="protein sequence ID" value="MBB2177316.1"/>
    <property type="molecule type" value="Genomic_DNA"/>
</dbReference>
<organism evidence="2 3">
    <name type="scientific">Gluconacetobacter johannae</name>
    <dbReference type="NCBI Taxonomy" id="112140"/>
    <lineage>
        <taxon>Bacteria</taxon>
        <taxon>Pseudomonadati</taxon>
        <taxon>Pseudomonadota</taxon>
        <taxon>Alphaproteobacteria</taxon>
        <taxon>Acetobacterales</taxon>
        <taxon>Acetobacteraceae</taxon>
        <taxon>Gluconacetobacter</taxon>
    </lineage>
</organism>
<evidence type="ECO:0000256" key="1">
    <source>
        <dbReference type="SAM" id="MobiDB-lite"/>
    </source>
</evidence>
<proteinExistence type="predicted"/>
<feature type="compositionally biased region" description="Basic and acidic residues" evidence="1">
    <location>
        <begin position="27"/>
        <end position="39"/>
    </location>
</feature>